<evidence type="ECO:0000313" key="2">
    <source>
        <dbReference type="Proteomes" id="UP001234989"/>
    </source>
</evidence>
<gene>
    <name evidence="1" type="ORF">MTR67_028018</name>
</gene>
<evidence type="ECO:0000313" key="1">
    <source>
        <dbReference type="EMBL" id="WMV34633.1"/>
    </source>
</evidence>
<proteinExistence type="predicted"/>
<organism evidence="1 2">
    <name type="scientific">Solanum verrucosum</name>
    <dbReference type="NCBI Taxonomy" id="315347"/>
    <lineage>
        <taxon>Eukaryota</taxon>
        <taxon>Viridiplantae</taxon>
        <taxon>Streptophyta</taxon>
        <taxon>Embryophyta</taxon>
        <taxon>Tracheophyta</taxon>
        <taxon>Spermatophyta</taxon>
        <taxon>Magnoliopsida</taxon>
        <taxon>eudicotyledons</taxon>
        <taxon>Gunneridae</taxon>
        <taxon>Pentapetalae</taxon>
        <taxon>asterids</taxon>
        <taxon>lamiids</taxon>
        <taxon>Solanales</taxon>
        <taxon>Solanaceae</taxon>
        <taxon>Solanoideae</taxon>
        <taxon>Solaneae</taxon>
        <taxon>Solanum</taxon>
    </lineage>
</organism>
<keyword evidence="2" id="KW-1185">Reference proteome</keyword>
<accession>A0AAF0R4S4</accession>
<dbReference type="AlphaFoldDB" id="A0AAF0R4S4"/>
<sequence length="165" mass="18288">MLEIGFVNDLAYFVSPTAKAIGCENDVKSDLSGYTGQRRNFYGFLLVKSRENVIEEKIQRVLQEFAGCYSKQSPYILVDRVVTLLCAVFGKVSKSRTALQYIHFNRVEQSVEIAHDFDFDGLVIVGGVDSKTNAHLYAANLSSKPQSTTVALAAKLKLVIFLLVS</sequence>
<dbReference type="EMBL" id="CP133617">
    <property type="protein sequence ID" value="WMV34633.1"/>
    <property type="molecule type" value="Genomic_DNA"/>
</dbReference>
<reference evidence="1" key="1">
    <citation type="submission" date="2023-08" db="EMBL/GenBank/DDBJ databases">
        <title>A de novo genome assembly of Solanum verrucosum Schlechtendal, a Mexican diploid species geographically isolated from the other diploid A-genome species in potato relatives.</title>
        <authorList>
            <person name="Hosaka K."/>
        </authorList>
    </citation>
    <scope>NUCLEOTIDE SEQUENCE</scope>
    <source>
        <tissue evidence="1">Young leaves</tissue>
    </source>
</reference>
<dbReference type="Proteomes" id="UP001234989">
    <property type="component" value="Chromosome 6"/>
</dbReference>
<protein>
    <submittedName>
        <fullName evidence="1">Uncharacterized protein</fullName>
    </submittedName>
</protein>
<name>A0AAF0R4S4_SOLVR</name>